<dbReference type="Proteomes" id="UP000005442">
    <property type="component" value="Chromosome"/>
</dbReference>
<evidence type="ECO:0000313" key="3">
    <source>
        <dbReference type="EMBL" id="AEV71485.1"/>
    </source>
</evidence>
<organism evidence="3 4">
    <name type="scientific">Mycolicibacterium rhodesiae (strain NBB3)</name>
    <name type="common">Mycobacterium rhodesiae</name>
    <dbReference type="NCBI Taxonomy" id="710685"/>
    <lineage>
        <taxon>Bacteria</taxon>
        <taxon>Bacillati</taxon>
        <taxon>Actinomycetota</taxon>
        <taxon>Actinomycetes</taxon>
        <taxon>Mycobacteriales</taxon>
        <taxon>Mycobacteriaceae</taxon>
        <taxon>Mycolicibacterium</taxon>
    </lineage>
</organism>
<keyword evidence="2" id="KW-0472">Membrane</keyword>
<reference evidence="3 4" key="1">
    <citation type="submission" date="2011-12" db="EMBL/GenBank/DDBJ databases">
        <title>Complete sequence of Mycobacterium rhodesiae NBB3.</title>
        <authorList>
            <consortium name="US DOE Joint Genome Institute"/>
            <person name="Lucas S."/>
            <person name="Han J."/>
            <person name="Lapidus A."/>
            <person name="Cheng J.-F."/>
            <person name="Goodwin L."/>
            <person name="Pitluck S."/>
            <person name="Peters L."/>
            <person name="Mikhailova N."/>
            <person name="Gu W."/>
            <person name="Detter J.C."/>
            <person name="Han C."/>
            <person name="Tapia R."/>
            <person name="Land M."/>
            <person name="Hauser L."/>
            <person name="Kyrpides N."/>
            <person name="Ivanova N."/>
            <person name="Pagani I."/>
            <person name="Mattes T."/>
            <person name="Holmes A."/>
            <person name="Rutledge P."/>
            <person name="Paulsen I."/>
            <person name="Coleman N."/>
            <person name="Woyke T."/>
        </authorList>
    </citation>
    <scope>NUCLEOTIDE SEQUENCE [LARGE SCALE GENOMIC DNA]</scope>
    <source>
        <strain evidence="3 4">NBB3</strain>
    </source>
</reference>
<dbReference type="EMBL" id="CP003169">
    <property type="protein sequence ID" value="AEV71485.1"/>
    <property type="molecule type" value="Genomic_DNA"/>
</dbReference>
<dbReference type="KEGG" id="mrh:MycrhN_0854"/>
<evidence type="ECO:0000256" key="2">
    <source>
        <dbReference type="SAM" id="Phobius"/>
    </source>
</evidence>
<dbReference type="PATRIC" id="fig|710685.3.peg.861"/>
<accession>G8RRP4</accession>
<evidence type="ECO:0000313" key="4">
    <source>
        <dbReference type="Proteomes" id="UP000005442"/>
    </source>
</evidence>
<dbReference type="HOGENOM" id="CLU_1516259_0_0_11"/>
<dbReference type="RefSeq" id="WP_014209300.1">
    <property type="nucleotide sequence ID" value="NC_016604.1"/>
</dbReference>
<protein>
    <submittedName>
        <fullName evidence="3">Uncharacterized protein</fullName>
    </submittedName>
</protein>
<proteinExistence type="predicted"/>
<dbReference type="AlphaFoldDB" id="G8RRP4"/>
<feature type="transmembrane region" description="Helical" evidence="2">
    <location>
        <begin position="128"/>
        <end position="147"/>
    </location>
</feature>
<feature type="transmembrane region" description="Helical" evidence="2">
    <location>
        <begin position="97"/>
        <end position="116"/>
    </location>
</feature>
<keyword evidence="4" id="KW-1185">Reference proteome</keyword>
<keyword evidence="2" id="KW-1133">Transmembrane helix</keyword>
<dbReference type="eggNOG" id="ENOG5031JJY">
    <property type="taxonomic scope" value="Bacteria"/>
</dbReference>
<sequence length="171" mass="17879">MARDTRGPMPPQTAGLRRVSGNPEHWRQSRRALAAQAAATGVLGAVGLFGVITRPGEDGWRILGVPLTPALSVVMLGIAAAAALASTRRPAAKVVTLTLTAAALALMIICSVAAAHRAPGPLGFTEPAILLWSILFCVNLGTAMWIIPDHIEGPAWLPRRHAHRADGQAPT</sequence>
<gene>
    <name evidence="3" type="ordered locus">MycrhN_0854</name>
</gene>
<name>G8RRP4_MYCRN</name>
<feature type="transmembrane region" description="Helical" evidence="2">
    <location>
        <begin position="64"/>
        <end position="85"/>
    </location>
</feature>
<feature type="transmembrane region" description="Helical" evidence="2">
    <location>
        <begin position="32"/>
        <end position="52"/>
    </location>
</feature>
<evidence type="ECO:0000256" key="1">
    <source>
        <dbReference type="SAM" id="MobiDB-lite"/>
    </source>
</evidence>
<dbReference type="OrthoDB" id="4640268at2"/>
<feature type="region of interest" description="Disordered" evidence="1">
    <location>
        <begin position="1"/>
        <end position="22"/>
    </location>
</feature>
<dbReference type="STRING" id="710685.MycrhN_0854"/>
<keyword evidence="2" id="KW-0812">Transmembrane</keyword>